<dbReference type="PIRSF" id="PIRSF000185">
    <property type="entry name" value="Glu_DH"/>
    <property type="match status" value="1"/>
</dbReference>
<dbReference type="Gene3D" id="3.40.50.10860">
    <property type="entry name" value="Leucine Dehydrogenase, chain A, domain 1"/>
    <property type="match status" value="1"/>
</dbReference>
<evidence type="ECO:0000256" key="3">
    <source>
        <dbReference type="PIRNR" id="PIRNR000185"/>
    </source>
</evidence>
<evidence type="ECO:0000256" key="4">
    <source>
        <dbReference type="PIRSR" id="PIRSR000185-1"/>
    </source>
</evidence>
<keyword evidence="5" id="KW-0547">Nucleotide-binding</keyword>
<dbReference type="PATRIC" id="fig|251221.4.peg.1158"/>
<keyword evidence="2 3" id="KW-0560">Oxidoreductase</keyword>
<dbReference type="PANTHER" id="PTHR11606">
    <property type="entry name" value="GLUTAMATE DEHYDROGENASE"/>
    <property type="match status" value="1"/>
</dbReference>
<dbReference type="InterPro" id="IPR006096">
    <property type="entry name" value="Glu/Leu/Phe/Val/Trp_DH_C"/>
</dbReference>
<dbReference type="Gene3D" id="3.40.50.720">
    <property type="entry name" value="NAD(P)-binding Rossmann-like Domain"/>
    <property type="match status" value="1"/>
</dbReference>
<feature type="site" description="Important for catalysis" evidence="6">
    <location>
        <position position="186"/>
    </location>
</feature>
<reference evidence="9 10" key="2">
    <citation type="journal article" date="2003" name="DNA Res.">
        <title>Complete genome structure of Gloeobacter violaceus PCC 7421, a cyanobacterium that lacks thylakoids (supplement).</title>
        <authorList>
            <person name="Nakamura Y."/>
            <person name="Kaneko T."/>
            <person name="Sato S."/>
            <person name="Mimuro M."/>
            <person name="Miyashita H."/>
            <person name="Tsuchiya T."/>
            <person name="Sasamoto S."/>
            <person name="Watanabe A."/>
            <person name="Kawashima K."/>
            <person name="Kishida Y."/>
            <person name="Kiyokawa C."/>
            <person name="Kohara M."/>
            <person name="Matsumoto M."/>
            <person name="Matsuno A."/>
            <person name="Nakazaki N."/>
            <person name="Shimpo S."/>
            <person name="Takeuchi C."/>
            <person name="Yamada M."/>
            <person name="Tabata S."/>
        </authorList>
    </citation>
    <scope>NUCLEOTIDE SEQUENCE [LARGE SCALE GENOMIC DNA]</scope>
    <source>
        <strain evidence="10">ATCC 29082 / PCC 7421</strain>
    </source>
</reference>
<dbReference type="AlphaFoldDB" id="Q7NLJ0"/>
<dbReference type="SUPFAM" id="SSF53223">
    <property type="entry name" value="Aminoacid dehydrogenase-like, N-terminal domain"/>
    <property type="match status" value="1"/>
</dbReference>
<dbReference type="InterPro" id="IPR033922">
    <property type="entry name" value="NAD_bind_Glu_DH"/>
</dbReference>
<dbReference type="PANTHER" id="PTHR11606:SF13">
    <property type="entry name" value="GLUTAMATE DEHYDROGENASE 1, MITOCHONDRIAL"/>
    <property type="match status" value="1"/>
</dbReference>
<dbReference type="STRING" id="251221.gene:10758612"/>
<organism evidence="9 10">
    <name type="scientific">Gloeobacter violaceus (strain ATCC 29082 / PCC 7421)</name>
    <dbReference type="NCBI Taxonomy" id="251221"/>
    <lineage>
        <taxon>Bacteria</taxon>
        <taxon>Bacillati</taxon>
        <taxon>Cyanobacteriota</taxon>
        <taxon>Cyanophyceae</taxon>
        <taxon>Gloeobacterales</taxon>
        <taxon>Gloeobacteraceae</taxon>
        <taxon>Gloeobacter</taxon>
    </lineage>
</organism>
<evidence type="ECO:0000256" key="5">
    <source>
        <dbReference type="PIRSR" id="PIRSR000185-2"/>
    </source>
</evidence>
<gene>
    <name evidence="9" type="primary">gdhA</name>
</gene>
<evidence type="ECO:0000256" key="6">
    <source>
        <dbReference type="PIRSR" id="PIRSR000185-3"/>
    </source>
</evidence>
<comment type="similarity">
    <text evidence="1 3 7">Belongs to the Glu/Leu/Phe/Val dehydrogenases family.</text>
</comment>
<dbReference type="FunFam" id="3.40.50.10860:FF:000003">
    <property type="entry name" value="Glutamate dehydrogenase"/>
    <property type="match status" value="1"/>
</dbReference>
<dbReference type="PRINTS" id="PR00082">
    <property type="entry name" value="GLFDHDRGNASE"/>
</dbReference>
<dbReference type="InterPro" id="IPR014362">
    <property type="entry name" value="Glu_DH"/>
</dbReference>
<dbReference type="HOGENOM" id="CLU_025763_1_2_3"/>
<dbReference type="SMART" id="SM00839">
    <property type="entry name" value="ELFV_dehydrog"/>
    <property type="match status" value="1"/>
</dbReference>
<feature type="active site" description="Proton donor" evidence="4">
    <location>
        <position position="146"/>
    </location>
</feature>
<sequence>MLRSLTLAWGGDQCFCNIEYSCLNPFVKGRSMVTSLNDSPSPAYICPNDMACSNLDRAAQILRLDPGVVEVLGTPHRVLTVSVPVRMDNGRIRVFAGHRVQHCNVLGPYKGGMRYHPDVTLREVSTLAMLMTWKCALMGIPYGGAKGGIAVNPTTLSVGELERLTRRFTSELVRDIGPQIDIPAPDVGTGPREMAWMMDTYSMSIGHASPGVVTGKPLSIGGSKGRDAATGRGVVIATREALDTAGLALRGATIAIQGFGKVGKAAALIFQQHGARVIALSDGSGGIYNPDGLDIEQAADFVRDGSRLAQYPFPGVKPIANPELLTLPCDVLVPAALEHQITEANAARVRARLVVEAANAPTTMEADRILEERGVTVLPDILANAGGVVVSYLEWVQGLSYLFWDEEKVNLELEKLMVGAYARVLQQATQFRLPLRPAAYTLAVGRVVEAFNHRGLYP</sequence>
<evidence type="ECO:0000256" key="1">
    <source>
        <dbReference type="ARBA" id="ARBA00006382"/>
    </source>
</evidence>
<feature type="domain" description="Glutamate/phenylalanine/leucine/valine/L-tryptophan dehydrogenase C-terminal" evidence="8">
    <location>
        <begin position="223"/>
        <end position="455"/>
    </location>
</feature>
<evidence type="ECO:0000313" key="10">
    <source>
        <dbReference type="Proteomes" id="UP000000557"/>
    </source>
</evidence>
<reference evidence="9 10" key="1">
    <citation type="journal article" date="2003" name="DNA Res.">
        <title>Complete genome structure of Gloeobacter violaceus PCC 7421, a cyanobacterium that lacks thylakoids.</title>
        <authorList>
            <person name="Nakamura Y."/>
            <person name="Kaneko T."/>
            <person name="Sato S."/>
            <person name="Mimuro M."/>
            <person name="Miyashita H."/>
            <person name="Tsuchiya T."/>
            <person name="Sasamoto S."/>
            <person name="Watanabe A."/>
            <person name="Kawashima K."/>
            <person name="Kishida Y."/>
            <person name="Kiyokawa C."/>
            <person name="Kohara M."/>
            <person name="Matsumoto M."/>
            <person name="Matsuno A."/>
            <person name="Nakazaki N."/>
            <person name="Shimpo S."/>
            <person name="Takeuchi C."/>
            <person name="Yamada M."/>
            <person name="Tabata S."/>
        </authorList>
    </citation>
    <scope>NUCLEOTIDE SEQUENCE [LARGE SCALE GENOMIC DNA]</scope>
    <source>
        <strain evidence="10">ATCC 29082 / PCC 7421</strain>
    </source>
</reference>
<feature type="binding site" evidence="5">
    <location>
        <position position="391"/>
    </location>
    <ligand>
        <name>substrate</name>
    </ligand>
</feature>
<dbReference type="eggNOG" id="COG0334">
    <property type="taxonomic scope" value="Bacteria"/>
</dbReference>
<feature type="binding site" evidence="5">
    <location>
        <position position="230"/>
    </location>
    <ligand>
        <name>NAD(+)</name>
        <dbReference type="ChEBI" id="CHEBI:57540"/>
    </ligand>
</feature>
<dbReference type="InterPro" id="IPR036291">
    <property type="entry name" value="NAD(P)-bd_dom_sf"/>
</dbReference>
<proteinExistence type="inferred from homology"/>
<accession>Q7NLJ0</accession>
<dbReference type="OrthoDB" id="9803297at2"/>
<dbReference type="InterPro" id="IPR046346">
    <property type="entry name" value="Aminoacid_DH-like_N_sf"/>
</dbReference>
<name>Q7NLJ0_GLOVI</name>
<evidence type="ECO:0000313" key="9">
    <source>
        <dbReference type="EMBL" id="BAC89074.1"/>
    </source>
</evidence>
<protein>
    <recommendedName>
        <fullName evidence="3">Glutamate dehydrogenase</fullName>
    </recommendedName>
</protein>
<dbReference type="Pfam" id="PF00208">
    <property type="entry name" value="ELFV_dehydrog"/>
    <property type="match status" value="1"/>
</dbReference>
<dbReference type="SUPFAM" id="SSF51735">
    <property type="entry name" value="NAD(P)-binding Rossmann-fold domains"/>
    <property type="match status" value="1"/>
</dbReference>
<dbReference type="InterPro" id="IPR006095">
    <property type="entry name" value="Glu/Leu/Phe/Val/Trp_DH"/>
</dbReference>
<dbReference type="EMBL" id="BA000045">
    <property type="protein sequence ID" value="BAC89074.1"/>
    <property type="molecule type" value="Genomic_DNA"/>
</dbReference>
<keyword evidence="10" id="KW-1185">Reference proteome</keyword>
<dbReference type="GO" id="GO:0006538">
    <property type="term" value="P:L-glutamate catabolic process"/>
    <property type="evidence" value="ECO:0000318"/>
    <property type="project" value="GO_Central"/>
</dbReference>
<evidence type="ECO:0000256" key="2">
    <source>
        <dbReference type="ARBA" id="ARBA00023002"/>
    </source>
</evidence>
<dbReference type="InterPro" id="IPR006097">
    <property type="entry name" value="Glu/Leu/Phe/Val/Trp_DH_dimer"/>
</dbReference>
<dbReference type="KEGG" id="gvi:gll1133"/>
<feature type="binding site" evidence="5">
    <location>
        <position position="110"/>
    </location>
    <ligand>
        <name>substrate</name>
    </ligand>
</feature>
<evidence type="ECO:0000256" key="7">
    <source>
        <dbReference type="RuleBase" id="RU004417"/>
    </source>
</evidence>
<dbReference type="InterPro" id="IPR033524">
    <property type="entry name" value="Glu/Leu/Phe/Val_DH_AS"/>
</dbReference>
<dbReference type="CDD" id="cd01076">
    <property type="entry name" value="NAD_bind_1_Glu_DH"/>
    <property type="match status" value="1"/>
</dbReference>
<dbReference type="Pfam" id="PF02812">
    <property type="entry name" value="ELFV_dehydrog_N"/>
    <property type="match status" value="1"/>
</dbReference>
<dbReference type="EnsemblBacteria" id="BAC89074">
    <property type="protein sequence ID" value="BAC89074"/>
    <property type="gene ID" value="BAC89074"/>
</dbReference>
<dbReference type="Proteomes" id="UP000000557">
    <property type="component" value="Chromosome"/>
</dbReference>
<feature type="binding site" evidence="5">
    <location>
        <position position="134"/>
    </location>
    <ligand>
        <name>substrate</name>
    </ligand>
</feature>
<keyword evidence="5" id="KW-0520">NAD</keyword>
<dbReference type="PROSITE" id="PS00074">
    <property type="entry name" value="GLFV_DEHYDROGENASE"/>
    <property type="match status" value="1"/>
</dbReference>
<dbReference type="GO" id="GO:0004352">
    <property type="term" value="F:glutamate dehydrogenase (NAD+) activity"/>
    <property type="evidence" value="ECO:0000318"/>
    <property type="project" value="GO_Central"/>
</dbReference>
<dbReference type="PhylomeDB" id="Q7NLJ0"/>
<dbReference type="GO" id="GO:0000166">
    <property type="term" value="F:nucleotide binding"/>
    <property type="evidence" value="ECO:0007669"/>
    <property type="project" value="UniProtKB-KW"/>
</dbReference>
<evidence type="ECO:0000259" key="8">
    <source>
        <dbReference type="SMART" id="SM00839"/>
    </source>
</evidence>
<dbReference type="InParanoid" id="Q7NLJ0"/>